<comment type="caution">
    <text evidence="8">The sequence shown here is derived from an EMBL/GenBank/DDBJ whole genome shotgun (WGS) entry which is preliminary data.</text>
</comment>
<dbReference type="SUPFAM" id="SSF103481">
    <property type="entry name" value="Multidrug resistance efflux transporter EmrE"/>
    <property type="match status" value="2"/>
</dbReference>
<feature type="transmembrane region" description="Helical" evidence="6">
    <location>
        <begin position="206"/>
        <end position="227"/>
    </location>
</feature>
<evidence type="ECO:0000313" key="8">
    <source>
        <dbReference type="EMBL" id="GBN08959.1"/>
    </source>
</evidence>
<keyword evidence="2 6" id="KW-0812">Transmembrane</keyword>
<dbReference type="InterPro" id="IPR037185">
    <property type="entry name" value="EmrE-like"/>
</dbReference>
<evidence type="ECO:0000256" key="2">
    <source>
        <dbReference type="ARBA" id="ARBA00022692"/>
    </source>
</evidence>
<evidence type="ECO:0000256" key="6">
    <source>
        <dbReference type="SAM" id="Phobius"/>
    </source>
</evidence>
<reference evidence="8 9" key="1">
    <citation type="journal article" date="2019" name="Sci. Rep.">
        <title>Orb-weaving spider Araneus ventricosus genome elucidates the spidroin gene catalogue.</title>
        <authorList>
            <person name="Kono N."/>
            <person name="Nakamura H."/>
            <person name="Ohtoshi R."/>
            <person name="Moran D.A.P."/>
            <person name="Shinohara A."/>
            <person name="Yoshida Y."/>
            <person name="Fujiwara M."/>
            <person name="Mori M."/>
            <person name="Tomita M."/>
            <person name="Arakawa K."/>
        </authorList>
    </citation>
    <scope>NUCLEOTIDE SEQUENCE [LARGE SCALE GENOMIC DNA]</scope>
</reference>
<dbReference type="GO" id="GO:0016020">
    <property type="term" value="C:membrane"/>
    <property type="evidence" value="ECO:0007669"/>
    <property type="project" value="UniProtKB-SubCell"/>
</dbReference>
<accession>A0A4Y2L3G3</accession>
<evidence type="ECO:0000256" key="5">
    <source>
        <dbReference type="SAM" id="MobiDB-lite"/>
    </source>
</evidence>
<feature type="transmembrane region" description="Helical" evidence="6">
    <location>
        <begin position="58"/>
        <end position="79"/>
    </location>
</feature>
<dbReference type="AlphaFoldDB" id="A0A4Y2L3G3"/>
<proteinExistence type="predicted"/>
<keyword evidence="3 6" id="KW-1133">Transmembrane helix</keyword>
<dbReference type="PANTHER" id="PTHR22911">
    <property type="entry name" value="ACYL-MALONYL CONDENSING ENZYME-RELATED"/>
    <property type="match status" value="1"/>
</dbReference>
<organism evidence="8 9">
    <name type="scientific">Araneus ventricosus</name>
    <name type="common">Orbweaver spider</name>
    <name type="synonym">Epeira ventricosa</name>
    <dbReference type="NCBI Taxonomy" id="182803"/>
    <lineage>
        <taxon>Eukaryota</taxon>
        <taxon>Metazoa</taxon>
        <taxon>Ecdysozoa</taxon>
        <taxon>Arthropoda</taxon>
        <taxon>Chelicerata</taxon>
        <taxon>Arachnida</taxon>
        <taxon>Araneae</taxon>
        <taxon>Araneomorphae</taxon>
        <taxon>Entelegynae</taxon>
        <taxon>Araneoidea</taxon>
        <taxon>Araneidae</taxon>
        <taxon>Araneus</taxon>
    </lineage>
</organism>
<evidence type="ECO:0000256" key="1">
    <source>
        <dbReference type="ARBA" id="ARBA00004141"/>
    </source>
</evidence>
<name>A0A4Y2L3G3_ARAVE</name>
<evidence type="ECO:0000256" key="3">
    <source>
        <dbReference type="ARBA" id="ARBA00022989"/>
    </source>
</evidence>
<dbReference type="Proteomes" id="UP000499080">
    <property type="component" value="Unassembled WGS sequence"/>
</dbReference>
<keyword evidence="4 6" id="KW-0472">Membrane</keyword>
<dbReference type="EMBL" id="BGPR01005308">
    <property type="protein sequence ID" value="GBN08959.1"/>
    <property type="molecule type" value="Genomic_DNA"/>
</dbReference>
<dbReference type="OrthoDB" id="6502282at2759"/>
<feature type="transmembrane region" description="Helical" evidence="6">
    <location>
        <begin position="86"/>
        <end position="103"/>
    </location>
</feature>
<dbReference type="InterPro" id="IPR000620">
    <property type="entry name" value="EamA_dom"/>
</dbReference>
<evidence type="ECO:0000256" key="4">
    <source>
        <dbReference type="ARBA" id="ARBA00023136"/>
    </source>
</evidence>
<dbReference type="PANTHER" id="PTHR22911:SF6">
    <property type="entry name" value="SOLUTE CARRIER FAMILY 35 MEMBER G1"/>
    <property type="match status" value="1"/>
</dbReference>
<dbReference type="Gene3D" id="1.10.3730.20">
    <property type="match status" value="1"/>
</dbReference>
<keyword evidence="9" id="KW-1185">Reference proteome</keyword>
<protein>
    <submittedName>
        <fullName evidence="8">Solute carrier family 35 member G1</fullName>
    </submittedName>
</protein>
<feature type="transmembrane region" description="Helical" evidence="6">
    <location>
        <begin position="109"/>
        <end position="126"/>
    </location>
</feature>
<feature type="region of interest" description="Disordered" evidence="5">
    <location>
        <begin position="305"/>
        <end position="377"/>
    </location>
</feature>
<feature type="transmembrane region" description="Helical" evidence="6">
    <location>
        <begin position="234"/>
        <end position="255"/>
    </location>
</feature>
<evidence type="ECO:0000259" key="7">
    <source>
        <dbReference type="Pfam" id="PF00892"/>
    </source>
</evidence>
<gene>
    <name evidence="8" type="primary">SLC35G1_8</name>
    <name evidence="8" type="ORF">AVEN_87347_1</name>
</gene>
<dbReference type="Pfam" id="PF00892">
    <property type="entry name" value="EamA"/>
    <property type="match status" value="1"/>
</dbReference>
<comment type="subcellular location">
    <subcellularLocation>
        <location evidence="1">Membrane</location>
        <topology evidence="1">Multi-pass membrane protein</topology>
    </subcellularLocation>
</comment>
<feature type="transmembrane region" description="Helical" evidence="6">
    <location>
        <begin position="261"/>
        <end position="280"/>
    </location>
</feature>
<feature type="domain" description="EamA" evidence="7">
    <location>
        <begin position="2"/>
        <end position="125"/>
    </location>
</feature>
<feature type="transmembrane region" description="Helical" evidence="6">
    <location>
        <begin position="174"/>
        <end position="194"/>
    </location>
</feature>
<sequence>MMAAVFLSCDAVAVKMITSLQPAQLSLYRFIALFVMSMPETVKCQEHPFGPKEDRINLIVRGVFGGMSLFLTYTAFRYLPLGEASVILYSTPISVTVAARIFLKEPCSIFQSVLVIITVIGVVFTTKLPSHLTGDGVAYTNENIYGFLSAIGSFLCRTVQAICIRKSKEVHHAVLMFNFGWVAIIEGLILMAILEDYKLQECGAEWIYILSIGFFSYCAQNLMALALKSECAGPVITVMSAAGITISFLLQIFLFHESTDAYAIVGAVLVGSCIVGTSLSKYTDGDETDKSNVLADTGYTDGDKTDKSNVMADTGNTDGDKTDKSNVMADTGNTDGDKTDKSNVMADTGNTDGDKTDKSNVMADTGNTDGDKTDKSSHKHYYASTIRIRTSNSL</sequence>
<evidence type="ECO:0000313" key="9">
    <source>
        <dbReference type="Proteomes" id="UP000499080"/>
    </source>
</evidence>